<evidence type="ECO:0000256" key="3">
    <source>
        <dbReference type="ARBA" id="ARBA00022729"/>
    </source>
</evidence>
<proteinExistence type="predicted"/>
<dbReference type="InterPro" id="IPR008638">
    <property type="entry name" value="FhaB/CdiA-like_TPS"/>
</dbReference>
<reference evidence="6 7" key="1">
    <citation type="submission" date="2023-03" db="EMBL/GenBank/DDBJ databases">
        <title>Draft assemblies of triclosan tolerant bacteria isolated from returned activated sludge.</title>
        <authorList>
            <person name="Van Hamelsveld S."/>
        </authorList>
    </citation>
    <scope>NUCLEOTIDE SEQUENCE [LARGE SCALE GENOMIC DNA]</scope>
    <source>
        <strain evidence="6 7">GW210010_S58</strain>
    </source>
</reference>
<keyword evidence="7" id="KW-1185">Reference proteome</keyword>
<sequence length="258" mass="26302">MAPLTRAVAMLLAAGGVWGTAQAQQAFSGAWFAAKGATQSAAQQTGRLPNGMPVSALASPSAQQQQANAELQRSLANLGAAAQGIAAMQAAQASARAAAAAANATVPDGLAEGGLKIDTNSLTQGWINANAPAQTAAGGKTTVAIQQTADRAVLNWETFNVGRNTTVDFKQQADWAVLNRVNDPQARPSQIQGQIRGDGTVMIVNRNGVIFSGTSQVDTRNLVAAAARISDGQFSSNGIYGLNGTAPSFTDALGKVEV</sequence>
<evidence type="ECO:0000256" key="1">
    <source>
        <dbReference type="ARBA" id="ARBA00004613"/>
    </source>
</evidence>
<comment type="caution">
    <text evidence="6">The sequence shown here is derived from an EMBL/GenBank/DDBJ whole genome shotgun (WGS) entry which is preliminary data.</text>
</comment>
<dbReference type="PANTHER" id="PTHR12338">
    <property type="entry name" value="AUTOTRANSPORTER"/>
    <property type="match status" value="1"/>
</dbReference>
<evidence type="ECO:0000256" key="2">
    <source>
        <dbReference type="ARBA" id="ARBA00022525"/>
    </source>
</evidence>
<evidence type="ECO:0000256" key="4">
    <source>
        <dbReference type="SAM" id="SignalP"/>
    </source>
</evidence>
<feature type="non-terminal residue" evidence="6">
    <location>
        <position position="258"/>
    </location>
</feature>
<dbReference type="InterPro" id="IPR012334">
    <property type="entry name" value="Pectin_lyas_fold"/>
</dbReference>
<organism evidence="6 7">
    <name type="scientific">Cupriavidus basilensis</name>
    <dbReference type="NCBI Taxonomy" id="68895"/>
    <lineage>
        <taxon>Bacteria</taxon>
        <taxon>Pseudomonadati</taxon>
        <taxon>Pseudomonadota</taxon>
        <taxon>Betaproteobacteria</taxon>
        <taxon>Burkholderiales</taxon>
        <taxon>Burkholderiaceae</taxon>
        <taxon>Cupriavidus</taxon>
    </lineage>
</organism>
<dbReference type="Proteomes" id="UP001216674">
    <property type="component" value="Unassembled WGS sequence"/>
</dbReference>
<dbReference type="RefSeq" id="WP_276269081.1">
    <property type="nucleotide sequence ID" value="NZ_JARJLM010000674.1"/>
</dbReference>
<protein>
    <submittedName>
        <fullName evidence="6">Filamentous hemagglutinin N-terminal domain-containing protein</fullName>
    </submittedName>
</protein>
<dbReference type="InterPro" id="IPR050909">
    <property type="entry name" value="Bact_Autotransporter_VF"/>
</dbReference>
<dbReference type="Gene3D" id="2.160.20.10">
    <property type="entry name" value="Single-stranded right-handed beta-helix, Pectin lyase-like"/>
    <property type="match status" value="1"/>
</dbReference>
<dbReference type="PANTHER" id="PTHR12338:SF8">
    <property type="entry name" value="HEME_HEMOPEXIN-BINDING PROTEIN"/>
    <property type="match status" value="1"/>
</dbReference>
<feature type="signal peptide" evidence="4">
    <location>
        <begin position="1"/>
        <end position="23"/>
    </location>
</feature>
<comment type="subcellular location">
    <subcellularLocation>
        <location evidence="1">Secreted</location>
    </subcellularLocation>
</comment>
<name>A0ABT6B3A4_9BURK</name>
<dbReference type="Pfam" id="PF05860">
    <property type="entry name" value="TPS"/>
    <property type="match status" value="1"/>
</dbReference>
<evidence type="ECO:0000313" key="7">
    <source>
        <dbReference type="Proteomes" id="UP001216674"/>
    </source>
</evidence>
<keyword evidence="3 4" id="KW-0732">Signal</keyword>
<evidence type="ECO:0000313" key="6">
    <source>
        <dbReference type="EMBL" id="MDF3839345.1"/>
    </source>
</evidence>
<keyword evidence="2" id="KW-0964">Secreted</keyword>
<dbReference type="SUPFAM" id="SSF51126">
    <property type="entry name" value="Pectin lyase-like"/>
    <property type="match status" value="1"/>
</dbReference>
<dbReference type="InterPro" id="IPR011050">
    <property type="entry name" value="Pectin_lyase_fold/virulence"/>
</dbReference>
<accession>A0ABT6B3A4</accession>
<dbReference type="EMBL" id="JARJLM010000674">
    <property type="protein sequence ID" value="MDF3839345.1"/>
    <property type="molecule type" value="Genomic_DNA"/>
</dbReference>
<dbReference type="SMART" id="SM00912">
    <property type="entry name" value="Haemagg_act"/>
    <property type="match status" value="1"/>
</dbReference>
<feature type="chain" id="PRO_5045800962" evidence="4">
    <location>
        <begin position="24"/>
        <end position="258"/>
    </location>
</feature>
<evidence type="ECO:0000259" key="5">
    <source>
        <dbReference type="SMART" id="SM00912"/>
    </source>
</evidence>
<gene>
    <name evidence="6" type="ORF">P3W85_41375</name>
</gene>
<dbReference type="NCBIfam" id="TIGR01901">
    <property type="entry name" value="adhes_NPXG"/>
    <property type="match status" value="1"/>
</dbReference>
<feature type="domain" description="Filamentous haemagglutinin FhaB/tRNA nuclease CdiA-like TPS" evidence="5">
    <location>
        <begin position="119"/>
        <end position="233"/>
    </location>
</feature>